<feature type="compositionally biased region" description="Basic and acidic residues" evidence="1">
    <location>
        <begin position="1"/>
        <end position="10"/>
    </location>
</feature>
<evidence type="ECO:0000256" key="2">
    <source>
        <dbReference type="SAM" id="Phobius"/>
    </source>
</evidence>
<accession>A0A3G8ZXH3</accession>
<dbReference type="AlphaFoldDB" id="A0A3G8ZXH3"/>
<reference evidence="4 5" key="1">
    <citation type="submission" date="2018-11" db="EMBL/GenBank/DDBJ databases">
        <authorList>
            <person name="Da X."/>
        </authorList>
    </citation>
    <scope>NUCLEOTIDE SEQUENCE [LARGE SCALE GENOMIC DNA]</scope>
    <source>
        <strain evidence="4 5">S14-144</strain>
    </source>
</reference>
<reference evidence="4 5" key="2">
    <citation type="submission" date="2018-12" db="EMBL/GenBank/DDBJ databases">
        <title>Nakamurella antarcticus sp. nov., isolated from Antarctica South Shetland Islands soil.</title>
        <authorList>
            <person name="Peng F."/>
        </authorList>
    </citation>
    <scope>NUCLEOTIDE SEQUENCE [LARGE SCALE GENOMIC DNA]</scope>
    <source>
        <strain evidence="4 5">S14-144</strain>
    </source>
</reference>
<dbReference type="Pfam" id="PF13462">
    <property type="entry name" value="Thioredoxin_4"/>
    <property type="match status" value="1"/>
</dbReference>
<keyword evidence="2" id="KW-0472">Membrane</keyword>
<dbReference type="Gene3D" id="3.40.30.10">
    <property type="entry name" value="Glutaredoxin"/>
    <property type="match status" value="1"/>
</dbReference>
<keyword evidence="2" id="KW-1133">Transmembrane helix</keyword>
<dbReference type="EMBL" id="CP034170">
    <property type="protein sequence ID" value="AZI58351.1"/>
    <property type="molecule type" value="Genomic_DNA"/>
</dbReference>
<proteinExistence type="predicted"/>
<evidence type="ECO:0000256" key="1">
    <source>
        <dbReference type="SAM" id="MobiDB-lite"/>
    </source>
</evidence>
<name>A0A3G8ZXH3_9ACTN</name>
<evidence type="ECO:0000313" key="4">
    <source>
        <dbReference type="EMBL" id="AZI58351.1"/>
    </source>
</evidence>
<dbReference type="InterPro" id="IPR012336">
    <property type="entry name" value="Thioredoxin-like_fold"/>
</dbReference>
<protein>
    <recommendedName>
        <fullName evidence="3">Thioredoxin-like fold domain-containing protein</fullName>
    </recommendedName>
</protein>
<gene>
    <name evidence="4" type="ORF">EH165_09575</name>
</gene>
<feature type="domain" description="Thioredoxin-like fold" evidence="3">
    <location>
        <begin position="120"/>
        <end position="296"/>
    </location>
</feature>
<dbReference type="RefSeq" id="WP_124799260.1">
    <property type="nucleotide sequence ID" value="NZ_CP034170.1"/>
</dbReference>
<keyword evidence="2" id="KW-0812">Transmembrane</keyword>
<evidence type="ECO:0000313" key="5">
    <source>
        <dbReference type="Proteomes" id="UP000268084"/>
    </source>
</evidence>
<dbReference type="SUPFAM" id="SSF52833">
    <property type="entry name" value="Thioredoxin-like"/>
    <property type="match status" value="1"/>
</dbReference>
<feature type="transmembrane region" description="Helical" evidence="2">
    <location>
        <begin position="73"/>
        <end position="93"/>
    </location>
</feature>
<keyword evidence="5" id="KW-1185">Reference proteome</keyword>
<evidence type="ECO:0000259" key="3">
    <source>
        <dbReference type="Pfam" id="PF13462"/>
    </source>
</evidence>
<dbReference type="KEGG" id="nak:EH165_09575"/>
<dbReference type="OrthoDB" id="4135024at2"/>
<organism evidence="4 5">
    <name type="scientific">Nakamurella antarctica</name>
    <dbReference type="NCBI Taxonomy" id="1902245"/>
    <lineage>
        <taxon>Bacteria</taxon>
        <taxon>Bacillati</taxon>
        <taxon>Actinomycetota</taxon>
        <taxon>Actinomycetes</taxon>
        <taxon>Nakamurellales</taxon>
        <taxon>Nakamurellaceae</taxon>
        <taxon>Nakamurella</taxon>
    </lineage>
</organism>
<dbReference type="Proteomes" id="UP000268084">
    <property type="component" value="Chromosome"/>
</dbReference>
<dbReference type="InterPro" id="IPR036249">
    <property type="entry name" value="Thioredoxin-like_sf"/>
</dbReference>
<feature type="region of interest" description="Disordered" evidence="1">
    <location>
        <begin position="1"/>
        <end position="63"/>
    </location>
</feature>
<sequence length="309" mass="31986">MVSRDPHDVSDTPAADEPLPAEPDQGETAVRPGWIAPPPAELRTAVGSGPAGSAIKRQSVASERKAGPQSKQLIIGGIVVVVMAVVLVVGLVLNKVNTAIQNDGYGSATSTTATVIDGVIAVGTKTAPVSIDYFTDALCANCGQFERQYGQQIAQAMDEGKLTVRYHLLTYLDARSITQTYSTRAAAAQLCVATNLGPEPGTFSRFHEQLFAQDVQPQENTFTDLSTEQLVDQLTQARTAVGATGNEAAVGKALACLRGGDTAAAAAANTASEARLTQALGGVGAPVVLVGNKGVNTDDVNWLTNLLAS</sequence>